<dbReference type="InterPro" id="IPR024747">
    <property type="entry name" value="Pyridox_Oxase-rel"/>
</dbReference>
<dbReference type="InterPro" id="IPR012349">
    <property type="entry name" value="Split_barrel_FMN-bd"/>
</dbReference>
<organism evidence="1 2">
    <name type="scientific">Halogranum gelatinilyticum</name>
    <dbReference type="NCBI Taxonomy" id="660521"/>
    <lineage>
        <taxon>Archaea</taxon>
        <taxon>Methanobacteriati</taxon>
        <taxon>Methanobacteriota</taxon>
        <taxon>Stenosarchaea group</taxon>
        <taxon>Halobacteria</taxon>
        <taxon>Halobacteriales</taxon>
        <taxon>Haloferacaceae</taxon>
    </lineage>
</organism>
<gene>
    <name evidence="1" type="ORF">SAMN04487949_2837</name>
</gene>
<dbReference type="Gene3D" id="2.30.110.10">
    <property type="entry name" value="Electron Transport, Fmn-binding Protein, Chain A"/>
    <property type="match status" value="1"/>
</dbReference>
<dbReference type="AlphaFoldDB" id="A0A1G9X5Q0"/>
<sequence>MDTPGVEMTEAEIGAFLERQGHGVLSFGGETPYGLPVSFGYDVFENRCILQLVFTKGSRKQSHLNDSNAVHLTVYEWDGIDDWTSVLVDGHLSPIESSPDVVDAAEIFAEFATMVGFSVFDQTADELEPQWYELTIDEMSGRTAPALEVADETA</sequence>
<dbReference type="RefSeq" id="WP_089698470.1">
    <property type="nucleotide sequence ID" value="NZ_FNHL01000004.1"/>
</dbReference>
<reference evidence="2" key="1">
    <citation type="submission" date="2016-10" db="EMBL/GenBank/DDBJ databases">
        <authorList>
            <person name="Varghese N."/>
            <person name="Submissions S."/>
        </authorList>
    </citation>
    <scope>NUCLEOTIDE SEQUENCE [LARGE SCALE GENOMIC DNA]</scope>
    <source>
        <strain evidence="2">CGMCC 1.10119</strain>
    </source>
</reference>
<dbReference type="STRING" id="660521.SAMN04487949_2837"/>
<protein>
    <submittedName>
        <fullName evidence="1">Pyridoxamine 5'-phosphate oxidase</fullName>
    </submittedName>
</protein>
<evidence type="ECO:0000313" key="2">
    <source>
        <dbReference type="Proteomes" id="UP000199451"/>
    </source>
</evidence>
<name>A0A1G9X5Q0_9EURY</name>
<dbReference type="OrthoDB" id="953at2157"/>
<dbReference type="EMBL" id="FNHL01000004">
    <property type="protein sequence ID" value="SDM91663.1"/>
    <property type="molecule type" value="Genomic_DNA"/>
</dbReference>
<evidence type="ECO:0000313" key="1">
    <source>
        <dbReference type="EMBL" id="SDM91663.1"/>
    </source>
</evidence>
<accession>A0A1G9X5Q0</accession>
<keyword evidence="2" id="KW-1185">Reference proteome</keyword>
<proteinExistence type="predicted"/>
<dbReference type="Pfam" id="PF12900">
    <property type="entry name" value="Pyridox_ox_2"/>
    <property type="match status" value="1"/>
</dbReference>
<dbReference type="SUPFAM" id="SSF50475">
    <property type="entry name" value="FMN-binding split barrel"/>
    <property type="match status" value="1"/>
</dbReference>
<dbReference type="Proteomes" id="UP000199451">
    <property type="component" value="Unassembled WGS sequence"/>
</dbReference>